<dbReference type="PROSITE" id="PS00107">
    <property type="entry name" value="PROTEIN_KINASE_ATP"/>
    <property type="match status" value="1"/>
</dbReference>
<organism evidence="8 9">
    <name type="scientific">Tritrichomonas musculus</name>
    <dbReference type="NCBI Taxonomy" id="1915356"/>
    <lineage>
        <taxon>Eukaryota</taxon>
        <taxon>Metamonada</taxon>
        <taxon>Parabasalia</taxon>
        <taxon>Tritrichomonadida</taxon>
        <taxon>Tritrichomonadidae</taxon>
        <taxon>Tritrichomonas</taxon>
    </lineage>
</organism>
<proteinExistence type="predicted"/>
<dbReference type="Gene3D" id="3.30.200.20">
    <property type="entry name" value="Phosphorylase Kinase, domain 1"/>
    <property type="match status" value="1"/>
</dbReference>
<dbReference type="SMART" id="SM00220">
    <property type="entry name" value="S_TKc"/>
    <property type="match status" value="1"/>
</dbReference>
<dbReference type="EMBL" id="JAPFFF010000008">
    <property type="protein sequence ID" value="KAK8883818.1"/>
    <property type="molecule type" value="Genomic_DNA"/>
</dbReference>
<dbReference type="PROSITE" id="PS50011">
    <property type="entry name" value="PROTEIN_KINASE_DOM"/>
    <property type="match status" value="1"/>
</dbReference>
<evidence type="ECO:0000313" key="9">
    <source>
        <dbReference type="Proteomes" id="UP001470230"/>
    </source>
</evidence>
<dbReference type="SUPFAM" id="SSF56112">
    <property type="entry name" value="Protein kinase-like (PK-like)"/>
    <property type="match status" value="1"/>
</dbReference>
<dbReference type="Proteomes" id="UP001470230">
    <property type="component" value="Unassembled WGS sequence"/>
</dbReference>
<dbReference type="InterPro" id="IPR000959">
    <property type="entry name" value="POLO_box_dom"/>
</dbReference>
<evidence type="ECO:0000256" key="6">
    <source>
        <dbReference type="PROSITE-ProRule" id="PRU10141"/>
    </source>
</evidence>
<reference evidence="8 9" key="1">
    <citation type="submission" date="2024-04" db="EMBL/GenBank/DDBJ databases">
        <title>Tritrichomonas musculus Genome.</title>
        <authorList>
            <person name="Alves-Ferreira E."/>
            <person name="Grigg M."/>
            <person name="Lorenzi H."/>
            <person name="Galac M."/>
        </authorList>
    </citation>
    <scope>NUCLEOTIDE SEQUENCE [LARGE SCALE GENOMIC DNA]</scope>
    <source>
        <strain evidence="8 9">EAF2021</strain>
    </source>
</reference>
<dbReference type="SUPFAM" id="SSF82615">
    <property type="entry name" value="Polo-box domain"/>
    <property type="match status" value="2"/>
</dbReference>
<evidence type="ECO:0000256" key="1">
    <source>
        <dbReference type="ARBA" id="ARBA00022527"/>
    </source>
</evidence>
<feature type="domain" description="Protein kinase" evidence="7">
    <location>
        <begin position="24"/>
        <end position="318"/>
    </location>
</feature>
<accession>A0ABR2JZ91</accession>
<comment type="caution">
    <text evidence="8">The sequence shown here is derived from an EMBL/GenBank/DDBJ whole genome shotgun (WGS) entry which is preliminary data.</text>
</comment>
<feature type="binding site" evidence="6">
    <location>
        <position position="53"/>
    </location>
    <ligand>
        <name>ATP</name>
        <dbReference type="ChEBI" id="CHEBI:30616"/>
    </ligand>
</feature>
<dbReference type="InterPro" id="IPR000719">
    <property type="entry name" value="Prot_kinase_dom"/>
</dbReference>
<keyword evidence="4" id="KW-0418">Kinase</keyword>
<dbReference type="Gene3D" id="3.30.1120.30">
    <property type="entry name" value="POLO box domain"/>
    <property type="match status" value="2"/>
</dbReference>
<name>A0ABR2JZ91_9EUKA</name>
<dbReference type="InterPro" id="IPR011009">
    <property type="entry name" value="Kinase-like_dom_sf"/>
</dbReference>
<gene>
    <name evidence="8" type="ORF">M9Y10_042917</name>
</gene>
<keyword evidence="3 6" id="KW-0547">Nucleotide-binding</keyword>
<dbReference type="Pfam" id="PF00069">
    <property type="entry name" value="Pkinase"/>
    <property type="match status" value="1"/>
</dbReference>
<dbReference type="PANTHER" id="PTHR24345">
    <property type="entry name" value="SERINE/THREONINE-PROTEIN KINASE PLK"/>
    <property type="match status" value="1"/>
</dbReference>
<dbReference type="Pfam" id="PF00659">
    <property type="entry name" value="POLO_box"/>
    <property type="match status" value="2"/>
</dbReference>
<evidence type="ECO:0000256" key="4">
    <source>
        <dbReference type="ARBA" id="ARBA00022777"/>
    </source>
</evidence>
<evidence type="ECO:0000256" key="5">
    <source>
        <dbReference type="ARBA" id="ARBA00022840"/>
    </source>
</evidence>
<keyword evidence="5 6" id="KW-0067">ATP-binding</keyword>
<protein>
    <recommendedName>
        <fullName evidence="7">Protein kinase domain-containing protein</fullName>
    </recommendedName>
</protein>
<evidence type="ECO:0000256" key="2">
    <source>
        <dbReference type="ARBA" id="ARBA00022679"/>
    </source>
</evidence>
<evidence type="ECO:0000313" key="8">
    <source>
        <dbReference type="EMBL" id="KAK8883818.1"/>
    </source>
</evidence>
<keyword evidence="1" id="KW-0723">Serine/threonine-protein kinase</keyword>
<dbReference type="PANTHER" id="PTHR24345:SF0">
    <property type="entry name" value="CELL CYCLE SERINE_THREONINE-PROTEIN KINASE CDC5_MSD2"/>
    <property type="match status" value="1"/>
</dbReference>
<keyword evidence="9" id="KW-1185">Reference proteome</keyword>
<sequence>MFYQQSHVPPVVVNNQEDGTQNVFVLNEELGHGSFATVYRVIHQKTSMTYAMKVLSKEQYSKSRKAAEKLKNEIEIQNTVDHPNIVGSKFSFSNQHNHYLILEYSSVSPHNDNNRKSTVKNSDQKKSFNIPNNFISRACFYKDDLGYLLGDGTVGMCFKDRSCIVMDPNEQFVQIYKNQYSNVPEVVQLFKTNGENELKNVSLVKKMAKSFKKIGFSYDQPSDDYEPSTPLHFVRCFVKNDDCVLFKFNDKNLQVNFNDHMKLIIFWNTKKMCFFRSIKEKSVLLDLKSVASMNSNSEELKKFKNAKILLSNLALTIC</sequence>
<dbReference type="InterPro" id="IPR017441">
    <property type="entry name" value="Protein_kinase_ATP_BS"/>
</dbReference>
<keyword evidence="2" id="KW-0808">Transferase</keyword>
<dbReference type="InterPro" id="IPR036947">
    <property type="entry name" value="POLO_box_dom_sf"/>
</dbReference>
<evidence type="ECO:0000259" key="7">
    <source>
        <dbReference type="PROSITE" id="PS50011"/>
    </source>
</evidence>
<evidence type="ECO:0000256" key="3">
    <source>
        <dbReference type="ARBA" id="ARBA00022741"/>
    </source>
</evidence>